<dbReference type="EMBL" id="KP211877">
    <property type="protein sequence ID" value="ANV80188.1"/>
    <property type="molecule type" value="Genomic_DNA"/>
</dbReference>
<keyword evidence="2" id="KW-0812">Transmembrane</keyword>
<accession>A0A1B1TD28</accession>
<feature type="transmembrane region" description="Helical" evidence="2">
    <location>
        <begin position="82"/>
        <end position="102"/>
    </location>
</feature>
<feature type="transmembrane region" description="Helical" evidence="2">
    <location>
        <begin position="108"/>
        <end position="130"/>
    </location>
</feature>
<feature type="compositionally biased region" description="Basic residues" evidence="1">
    <location>
        <begin position="35"/>
        <end position="61"/>
    </location>
</feature>
<evidence type="ECO:0008006" key="4">
    <source>
        <dbReference type="Google" id="ProtNLM"/>
    </source>
</evidence>
<dbReference type="AlphaFoldDB" id="A0A1B1TD28"/>
<protein>
    <recommendedName>
        <fullName evidence="4">RDD domain-containing protein</fullName>
    </recommendedName>
</protein>
<sequence length="263" mass="29369">MGLLEKAEKIQTEDKVDVTPAPVVASVAEPEPVKVAKKSRRERREKKPKKTRPIKEKKIRTPKTLPDGFESATNLQKRTRRFVDFAVSYGWSIPILGLQGFGGGADTTYFIILGILLTIGNLVVLPAYTNRSIGNWVSRTRYVNTRGENPLWPFLTIKGLTTSFVLISSFAILVIMSELSMGDSTLGTIFRVIGLLLIIPPLVDYMMYKRRANGLGLWDTFFGGVWMVKTGKTAEAKGWLKRLESLGDFAESRGLLKESEDVE</sequence>
<reference evidence="3" key="1">
    <citation type="journal article" date="2015" name="ISME J.">
        <title>A new class of marine Euryarchaeota group II from the Mediterranean deep chlorophyll maximum.</title>
        <authorList>
            <person name="Martin-Cuadrado A.B."/>
            <person name="Garcia-Heredia I."/>
            <person name="Molto A.G."/>
            <person name="Lopez-Ubeda R."/>
            <person name="Kimes N."/>
            <person name="Lopez-Garcia P."/>
            <person name="Moreira D."/>
            <person name="Rodriguez-Valera F."/>
        </authorList>
    </citation>
    <scope>NUCLEOTIDE SEQUENCE</scope>
</reference>
<evidence type="ECO:0000256" key="2">
    <source>
        <dbReference type="SAM" id="Phobius"/>
    </source>
</evidence>
<name>A0A1B1TD28_9ARCH</name>
<keyword evidence="2" id="KW-1133">Transmembrane helix</keyword>
<feature type="transmembrane region" description="Helical" evidence="2">
    <location>
        <begin position="188"/>
        <end position="208"/>
    </location>
</feature>
<organism evidence="3">
    <name type="scientific">uncultured Poseidoniia archaeon</name>
    <dbReference type="NCBI Taxonomy" id="1697135"/>
    <lineage>
        <taxon>Archaea</taxon>
        <taxon>Methanobacteriati</taxon>
        <taxon>Thermoplasmatota</taxon>
        <taxon>Candidatus Poseidoniia</taxon>
        <taxon>environmental samples</taxon>
    </lineage>
</organism>
<feature type="region of interest" description="Disordered" evidence="1">
    <location>
        <begin position="29"/>
        <end position="68"/>
    </location>
</feature>
<evidence type="ECO:0000313" key="3">
    <source>
        <dbReference type="EMBL" id="ANV80188.1"/>
    </source>
</evidence>
<reference evidence="3" key="2">
    <citation type="submission" date="2016-12" db="EMBL/GenBank/DDBJ databases">
        <authorList>
            <person name="Song W.-J."/>
            <person name="Kurnit D.M."/>
        </authorList>
    </citation>
    <scope>NUCLEOTIDE SEQUENCE</scope>
</reference>
<evidence type="ECO:0000256" key="1">
    <source>
        <dbReference type="SAM" id="MobiDB-lite"/>
    </source>
</evidence>
<proteinExistence type="predicted"/>
<feature type="transmembrane region" description="Helical" evidence="2">
    <location>
        <begin position="151"/>
        <end position="176"/>
    </location>
</feature>
<keyword evidence="2" id="KW-0472">Membrane</keyword>